<dbReference type="PANTHER" id="PTHR43124:SF3">
    <property type="entry name" value="CHLORAMPHENICOL EFFLUX PUMP RV0191"/>
    <property type="match status" value="1"/>
</dbReference>
<accession>A0A251XGK9</accession>
<evidence type="ECO:0000313" key="7">
    <source>
        <dbReference type="EMBL" id="OUE01337.1"/>
    </source>
</evidence>
<evidence type="ECO:0000256" key="1">
    <source>
        <dbReference type="ARBA" id="ARBA00004651"/>
    </source>
</evidence>
<evidence type="ECO:0000256" key="4">
    <source>
        <dbReference type="ARBA" id="ARBA00022989"/>
    </source>
</evidence>
<dbReference type="Proteomes" id="UP000195062">
    <property type="component" value="Unassembled WGS sequence"/>
</dbReference>
<evidence type="ECO:0000256" key="2">
    <source>
        <dbReference type="ARBA" id="ARBA00022475"/>
    </source>
</evidence>
<evidence type="ECO:0000256" key="3">
    <source>
        <dbReference type="ARBA" id="ARBA00022692"/>
    </source>
</evidence>
<proteinExistence type="predicted"/>
<feature type="region of interest" description="Disordered" evidence="6">
    <location>
        <begin position="82"/>
        <end position="118"/>
    </location>
</feature>
<dbReference type="AlphaFoldDB" id="A0A251XGK9"/>
<protein>
    <submittedName>
        <fullName evidence="7">Inner membrane transport protein YdhP</fullName>
    </submittedName>
</protein>
<organism evidence="7 8">
    <name type="scientific">Clavibacter michiganensis subsp. michiganensis</name>
    <dbReference type="NCBI Taxonomy" id="33013"/>
    <lineage>
        <taxon>Bacteria</taxon>
        <taxon>Bacillati</taxon>
        <taxon>Actinomycetota</taxon>
        <taxon>Actinomycetes</taxon>
        <taxon>Micrococcales</taxon>
        <taxon>Microbacteriaceae</taxon>
        <taxon>Clavibacter</taxon>
    </lineage>
</organism>
<dbReference type="SUPFAM" id="SSF103473">
    <property type="entry name" value="MFS general substrate transporter"/>
    <property type="match status" value="1"/>
</dbReference>
<dbReference type="InterPro" id="IPR050189">
    <property type="entry name" value="MFS_Efflux_Transporters"/>
</dbReference>
<dbReference type="GO" id="GO:0005886">
    <property type="term" value="C:plasma membrane"/>
    <property type="evidence" value="ECO:0007669"/>
    <property type="project" value="UniProtKB-SubCell"/>
</dbReference>
<comment type="caution">
    <text evidence="7">The sequence shown here is derived from an EMBL/GenBank/DDBJ whole genome shotgun (WGS) entry which is preliminary data.</text>
</comment>
<dbReference type="EMBL" id="MDHH01000003">
    <property type="protein sequence ID" value="OUE01337.1"/>
    <property type="molecule type" value="Genomic_DNA"/>
</dbReference>
<evidence type="ECO:0000313" key="8">
    <source>
        <dbReference type="Proteomes" id="UP000195062"/>
    </source>
</evidence>
<dbReference type="Gene3D" id="1.20.1250.20">
    <property type="entry name" value="MFS general substrate transporter like domains"/>
    <property type="match status" value="1"/>
</dbReference>
<keyword evidence="2" id="KW-1003">Cell membrane</keyword>
<gene>
    <name evidence="7" type="primary">ydhP_2</name>
    <name evidence="7" type="ORF">CMMCAS07_13590</name>
</gene>
<keyword evidence="8" id="KW-1185">Reference proteome</keyword>
<keyword evidence="4" id="KW-1133">Transmembrane helix</keyword>
<evidence type="ECO:0000256" key="6">
    <source>
        <dbReference type="SAM" id="MobiDB-lite"/>
    </source>
</evidence>
<keyword evidence="3" id="KW-0812">Transmembrane</keyword>
<dbReference type="GO" id="GO:0022857">
    <property type="term" value="F:transmembrane transporter activity"/>
    <property type="evidence" value="ECO:0007669"/>
    <property type="project" value="TreeGrafter"/>
</dbReference>
<evidence type="ECO:0000256" key="5">
    <source>
        <dbReference type="ARBA" id="ARBA00023136"/>
    </source>
</evidence>
<dbReference type="PANTHER" id="PTHR43124">
    <property type="entry name" value="PURINE EFFLUX PUMP PBUE"/>
    <property type="match status" value="1"/>
</dbReference>
<keyword evidence="5" id="KW-0472">Membrane</keyword>
<dbReference type="InterPro" id="IPR036259">
    <property type="entry name" value="MFS_trans_sf"/>
</dbReference>
<feature type="compositionally biased region" description="Low complexity" evidence="6">
    <location>
        <begin position="83"/>
        <end position="118"/>
    </location>
</feature>
<sequence length="118" mass="11957">MGGFAIGTTEFVAMGLLPQLAADLLPEVAARSTEAANAQAGTLISAYALGVVVGAPTIAAASARAPRRKLLLWLLLAFTLGPSSARSSRASASWSSPASSRACRTAPTSASRRSSPRS</sequence>
<reference evidence="7 8" key="1">
    <citation type="submission" date="2016-08" db="EMBL/GenBank/DDBJ databases">
        <title>Genome sequence of Clavibacter michiganensis subsp. michiganensis strain CASJ007.</title>
        <authorList>
            <person name="Thapa S.P."/>
            <person name="Coaker G."/>
        </authorList>
    </citation>
    <scope>NUCLEOTIDE SEQUENCE [LARGE SCALE GENOMIC DNA]</scope>
    <source>
        <strain evidence="7">CASJ007</strain>
    </source>
</reference>
<comment type="subcellular location">
    <subcellularLocation>
        <location evidence="1">Cell membrane</location>
        <topology evidence="1">Multi-pass membrane protein</topology>
    </subcellularLocation>
</comment>
<name>A0A251XGK9_CLAMM</name>